<name>A0A7I8W669_9ANNE</name>
<comment type="catalytic activity">
    <reaction evidence="1">
        <text>Hydrolysis of terminal non-reducing N-acetyl-D-hexosamine residues in N-acetyl-beta-D-hexosaminides.</text>
        <dbReference type="EC" id="3.2.1.52"/>
    </reaction>
</comment>
<dbReference type="InterPro" id="IPR015883">
    <property type="entry name" value="Glyco_hydro_20_cat"/>
</dbReference>
<dbReference type="EMBL" id="CAJFCJ010000019">
    <property type="protein sequence ID" value="CAD5123734.1"/>
    <property type="molecule type" value="Genomic_DNA"/>
</dbReference>
<comment type="caution">
    <text evidence="6">The sequence shown here is derived from an EMBL/GenBank/DDBJ whole genome shotgun (WGS) entry which is preliminary data.</text>
</comment>
<dbReference type="Pfam" id="PF00728">
    <property type="entry name" value="Glyco_hydro_20"/>
    <property type="match status" value="1"/>
</dbReference>
<evidence type="ECO:0000256" key="4">
    <source>
        <dbReference type="ARBA" id="ARBA00022801"/>
    </source>
</evidence>
<proteinExistence type="inferred from homology"/>
<dbReference type="OrthoDB" id="47475at2759"/>
<organism evidence="6 7">
    <name type="scientific">Dimorphilus gyrociliatus</name>
    <dbReference type="NCBI Taxonomy" id="2664684"/>
    <lineage>
        <taxon>Eukaryota</taxon>
        <taxon>Metazoa</taxon>
        <taxon>Spiralia</taxon>
        <taxon>Lophotrochozoa</taxon>
        <taxon>Annelida</taxon>
        <taxon>Polychaeta</taxon>
        <taxon>Polychaeta incertae sedis</taxon>
        <taxon>Dinophilidae</taxon>
        <taxon>Dimorphilus</taxon>
    </lineage>
</organism>
<evidence type="ECO:0000256" key="3">
    <source>
        <dbReference type="ARBA" id="ARBA00012663"/>
    </source>
</evidence>
<keyword evidence="4" id="KW-0378">Hydrolase</keyword>
<gene>
    <name evidence="6" type="ORF">DGYR_LOCUS11378</name>
</gene>
<dbReference type="InterPro" id="IPR017853">
    <property type="entry name" value="GH"/>
</dbReference>
<dbReference type="PANTHER" id="PTHR21040:SF8">
    <property type="entry name" value="BCDNA.GH04120"/>
    <property type="match status" value="1"/>
</dbReference>
<evidence type="ECO:0000259" key="5">
    <source>
        <dbReference type="Pfam" id="PF00728"/>
    </source>
</evidence>
<dbReference type="PANTHER" id="PTHR21040">
    <property type="entry name" value="BCDNA.GH04120"/>
    <property type="match status" value="1"/>
</dbReference>
<evidence type="ECO:0000313" key="6">
    <source>
        <dbReference type="EMBL" id="CAD5123734.1"/>
    </source>
</evidence>
<dbReference type="GO" id="GO:0004563">
    <property type="term" value="F:beta-N-acetylhexosaminidase activity"/>
    <property type="evidence" value="ECO:0007669"/>
    <property type="project" value="UniProtKB-EC"/>
</dbReference>
<dbReference type="SUPFAM" id="SSF51445">
    <property type="entry name" value="(Trans)glycosidases"/>
    <property type="match status" value="1"/>
</dbReference>
<dbReference type="GO" id="GO:0005975">
    <property type="term" value="P:carbohydrate metabolic process"/>
    <property type="evidence" value="ECO:0007669"/>
    <property type="project" value="InterPro"/>
</dbReference>
<dbReference type="InterPro" id="IPR038901">
    <property type="entry name" value="HEXDC-like"/>
</dbReference>
<feature type="domain" description="Glycoside hydrolase family 20 catalytic" evidence="5">
    <location>
        <begin position="55"/>
        <end position="216"/>
    </location>
</feature>
<accession>A0A7I8W669</accession>
<keyword evidence="7" id="KW-1185">Reference proteome</keyword>
<sequence>MAINCHRIVHLDLKGAPPKISYIVQILPLLKEWGCTGLLMEYEDTFPYFDNLKFLSNSEAYTKENVEQILAEAKKLHLEVIPLIQTFGHLEFALKHDNLKCLREVPNYPMSLCPSNSESCEFLYEIINQILSLHPNAKWLHIGADEVSNIGYCGKCRKRRIPKEELFLGHVENIAKFVKKKNIQPIIWDDILRNVPQETLLTFNLSKMVDIMVWDYRKELKFPDEMWEKYSKAFENLWIATAFKGATGPCKYATDIKYHIANHRAWLKLLPMLKEKFKNVQGVVTTGWSRYDHYAILCELLPVGFPSLAISLNLLNTGSFSENLHTKVSNDLKFKSTLPLVPFTLKDLDVECSFPGSNIYRGTLKYLKLREEIKKLEKHERIRGWMSTYHIKRKFANPAHLSSFLPNVKYTLNEVENFRCEMQNHLIEVFGNETVSEFLETLLDDKIMFLKRLVNDCESLMQIGAGLKSNSE</sequence>
<evidence type="ECO:0000313" key="7">
    <source>
        <dbReference type="Proteomes" id="UP000549394"/>
    </source>
</evidence>
<dbReference type="Proteomes" id="UP000549394">
    <property type="component" value="Unassembled WGS sequence"/>
</dbReference>
<evidence type="ECO:0000256" key="2">
    <source>
        <dbReference type="ARBA" id="ARBA00006285"/>
    </source>
</evidence>
<protein>
    <recommendedName>
        <fullName evidence="3">beta-N-acetylhexosaminidase</fullName>
        <ecNumber evidence="3">3.2.1.52</ecNumber>
    </recommendedName>
</protein>
<dbReference type="AlphaFoldDB" id="A0A7I8W669"/>
<dbReference type="Gene3D" id="3.20.20.80">
    <property type="entry name" value="Glycosidases"/>
    <property type="match status" value="1"/>
</dbReference>
<reference evidence="6 7" key="1">
    <citation type="submission" date="2020-08" db="EMBL/GenBank/DDBJ databases">
        <authorList>
            <person name="Hejnol A."/>
        </authorList>
    </citation>
    <scope>NUCLEOTIDE SEQUENCE [LARGE SCALE GENOMIC DNA]</scope>
</reference>
<dbReference type="EC" id="3.2.1.52" evidence="3"/>
<comment type="similarity">
    <text evidence="2">Belongs to the glycosyl hydrolase 20 family.</text>
</comment>
<dbReference type="CDD" id="cd06565">
    <property type="entry name" value="GH20_GcnA-like"/>
    <property type="match status" value="1"/>
</dbReference>
<evidence type="ECO:0000256" key="1">
    <source>
        <dbReference type="ARBA" id="ARBA00001231"/>
    </source>
</evidence>